<accession>A0A7W9G5F0</accession>
<dbReference type="InterPro" id="IPR023214">
    <property type="entry name" value="HAD_sf"/>
</dbReference>
<name>A0A7W9G5F0_9ACTN</name>
<comment type="caution">
    <text evidence="1">The sequence shown here is derived from an EMBL/GenBank/DDBJ whole genome shotgun (WGS) entry which is preliminary data.</text>
</comment>
<gene>
    <name evidence="1" type="ORF">HD596_004213</name>
</gene>
<dbReference type="InterPro" id="IPR036412">
    <property type="entry name" value="HAD-like_sf"/>
</dbReference>
<dbReference type="AlphaFoldDB" id="A0A7W9G5F0"/>
<dbReference type="PANTHER" id="PTHR47829">
    <property type="entry name" value="HYDROLASE, PUTATIVE (AFU_ORTHOLOGUE AFUA_1G12880)-RELATED"/>
    <property type="match status" value="1"/>
</dbReference>
<dbReference type="InterPro" id="IPR052898">
    <property type="entry name" value="ACAD10-like"/>
</dbReference>
<dbReference type="SFLD" id="SFLDG01129">
    <property type="entry name" value="C1.5:_HAD__Beta-PGM__Phosphata"/>
    <property type="match status" value="1"/>
</dbReference>
<proteinExistence type="predicted"/>
<reference evidence="1 2" key="1">
    <citation type="submission" date="2020-08" db="EMBL/GenBank/DDBJ databases">
        <title>Sequencing the genomes of 1000 actinobacteria strains.</title>
        <authorList>
            <person name="Klenk H.-P."/>
        </authorList>
    </citation>
    <scope>NUCLEOTIDE SEQUENCE [LARGE SCALE GENOMIC DNA]</scope>
    <source>
        <strain evidence="1 2">DSM 45507</strain>
    </source>
</reference>
<dbReference type="Proteomes" id="UP000579153">
    <property type="component" value="Unassembled WGS sequence"/>
</dbReference>
<dbReference type="PANTHER" id="PTHR47829:SF1">
    <property type="entry name" value="HAD FAMILY PHOSPHATASE"/>
    <property type="match status" value="1"/>
</dbReference>
<keyword evidence="2" id="KW-1185">Reference proteome</keyword>
<dbReference type="InterPro" id="IPR006439">
    <property type="entry name" value="HAD-SF_hydro_IA"/>
</dbReference>
<dbReference type="NCBIfam" id="TIGR01509">
    <property type="entry name" value="HAD-SF-IA-v3"/>
    <property type="match status" value="1"/>
</dbReference>
<dbReference type="Gene3D" id="1.10.150.240">
    <property type="entry name" value="Putative phosphatase, domain 2"/>
    <property type="match status" value="1"/>
</dbReference>
<evidence type="ECO:0000313" key="2">
    <source>
        <dbReference type="Proteomes" id="UP000579153"/>
    </source>
</evidence>
<sequence>MPMAFYSGTVLTGVLIDWGGVLTTSLSDSIARWIAADRIDGDHYRAVMRKMVDHAYGDGAGESVVHALERGEIDGSAFERDLAARLLTLDGVPPVAEGLLERMFAGFERVDAMYDMLRDVRKNGVKTCLVSNSWSNEYPRADWDEFFDAIVISGEVGMRKPEPRIFHHAVELIGLGCEECVFIDDIEANILAARALGIAGIHHKDAHSTIEELESLLRLTLRRA</sequence>
<dbReference type="SFLD" id="SFLDS00003">
    <property type="entry name" value="Haloacid_Dehalogenase"/>
    <property type="match status" value="1"/>
</dbReference>
<evidence type="ECO:0000313" key="1">
    <source>
        <dbReference type="EMBL" id="MBB5777457.1"/>
    </source>
</evidence>
<dbReference type="NCBIfam" id="TIGR01549">
    <property type="entry name" value="HAD-SF-IA-v1"/>
    <property type="match status" value="1"/>
</dbReference>
<dbReference type="CDD" id="cd02603">
    <property type="entry name" value="HAD_sEH-N_like"/>
    <property type="match status" value="1"/>
</dbReference>
<organism evidence="1 2">
    <name type="scientific">Nonomuraea jabiensis</name>
    <dbReference type="NCBI Taxonomy" id="882448"/>
    <lineage>
        <taxon>Bacteria</taxon>
        <taxon>Bacillati</taxon>
        <taxon>Actinomycetota</taxon>
        <taxon>Actinomycetes</taxon>
        <taxon>Streptosporangiales</taxon>
        <taxon>Streptosporangiaceae</taxon>
        <taxon>Nonomuraea</taxon>
    </lineage>
</organism>
<dbReference type="Gene3D" id="3.40.50.1000">
    <property type="entry name" value="HAD superfamily/HAD-like"/>
    <property type="match status" value="1"/>
</dbReference>
<dbReference type="InterPro" id="IPR023198">
    <property type="entry name" value="PGP-like_dom2"/>
</dbReference>
<dbReference type="EMBL" id="JACHMB010000001">
    <property type="protein sequence ID" value="MBB5777457.1"/>
    <property type="molecule type" value="Genomic_DNA"/>
</dbReference>
<dbReference type="SUPFAM" id="SSF56784">
    <property type="entry name" value="HAD-like"/>
    <property type="match status" value="1"/>
</dbReference>
<dbReference type="Pfam" id="PF00702">
    <property type="entry name" value="Hydrolase"/>
    <property type="match status" value="1"/>
</dbReference>
<keyword evidence="1" id="KW-0378">Hydrolase</keyword>
<dbReference type="GO" id="GO:0016787">
    <property type="term" value="F:hydrolase activity"/>
    <property type="evidence" value="ECO:0007669"/>
    <property type="project" value="UniProtKB-KW"/>
</dbReference>
<protein>
    <submittedName>
        <fullName evidence="1">Putative hydrolase of the HAD superfamily</fullName>
    </submittedName>
</protein>
<dbReference type="PRINTS" id="PR00413">
    <property type="entry name" value="HADHALOGNASE"/>
</dbReference>